<dbReference type="PIRSF" id="PIRSF037839">
    <property type="entry name" value="Ribonuclease_H"/>
    <property type="match status" value="1"/>
</dbReference>
<protein>
    <recommendedName>
        <fullName evidence="6 12">Ribonuclease H</fullName>
        <ecNumber evidence="5 12">3.1.26.4</ecNumber>
    </recommendedName>
</protein>
<feature type="binding site" evidence="13">
    <location>
        <position position="146"/>
    </location>
    <ligand>
        <name>Mg(2+)</name>
        <dbReference type="ChEBI" id="CHEBI:18420"/>
        <label>2</label>
    </ligand>
</feature>
<feature type="binding site" evidence="13">
    <location>
        <position position="85"/>
    </location>
    <ligand>
        <name>Mg(2+)</name>
        <dbReference type="ChEBI" id="CHEBI:18420"/>
        <label>1</label>
    </ligand>
</feature>
<dbReference type="OrthoDB" id="9811552at2"/>
<dbReference type="GO" id="GO:0046872">
    <property type="term" value="F:metal ion binding"/>
    <property type="evidence" value="ECO:0007669"/>
    <property type="project" value="UniProtKB-KW"/>
</dbReference>
<evidence type="ECO:0000256" key="3">
    <source>
        <dbReference type="ARBA" id="ARBA00004065"/>
    </source>
</evidence>
<dbReference type="Proteomes" id="UP000462449">
    <property type="component" value="Unassembled WGS sequence"/>
</dbReference>
<accession>A0A7M4D9V2</accession>
<keyword evidence="7 12" id="KW-0540">Nuclease</keyword>
<evidence type="ECO:0000256" key="1">
    <source>
        <dbReference type="ARBA" id="ARBA00000077"/>
    </source>
</evidence>
<evidence type="ECO:0000313" key="17">
    <source>
        <dbReference type="Proteomes" id="UP000285951"/>
    </source>
</evidence>
<dbReference type="InterPro" id="IPR009027">
    <property type="entry name" value="Ribosomal_bL9/RNase_H1_N"/>
</dbReference>
<feature type="binding site" evidence="13">
    <location>
        <position position="123"/>
    </location>
    <ligand>
        <name>Mg(2+)</name>
        <dbReference type="ChEBI" id="CHEBI:18420"/>
        <label>2</label>
    </ligand>
</feature>
<dbReference type="EC" id="3.1.26.4" evidence="5 12"/>
<dbReference type="FunFam" id="3.40.970.10:FF:000002">
    <property type="entry name" value="Ribonuclease H"/>
    <property type="match status" value="1"/>
</dbReference>
<keyword evidence="8 12" id="KW-0479">Metal-binding</keyword>
<keyword evidence="11 12" id="KW-0460">Magnesium</keyword>
<keyword evidence="10 12" id="KW-0378">Hydrolase</keyword>
<dbReference type="RefSeq" id="WP_156196852.1">
    <property type="nucleotide sequence ID" value="NZ_QTZN02000048.1"/>
</dbReference>
<evidence type="ECO:0000256" key="12">
    <source>
        <dbReference type="PIRNR" id="PIRNR037839"/>
    </source>
</evidence>
<dbReference type="Proteomes" id="UP000285951">
    <property type="component" value="Unassembled WGS sequence"/>
</dbReference>
<evidence type="ECO:0000256" key="8">
    <source>
        <dbReference type="ARBA" id="ARBA00022723"/>
    </source>
</evidence>
<comment type="caution">
    <text evidence="15">The sequence shown here is derived from an EMBL/GenBank/DDBJ whole genome shotgun (WGS) entry which is preliminary data.</text>
</comment>
<dbReference type="InterPro" id="IPR017290">
    <property type="entry name" value="RNase_H_bac"/>
</dbReference>
<keyword evidence="17" id="KW-1185">Reference proteome</keyword>
<dbReference type="InterPro" id="IPR036397">
    <property type="entry name" value="RNaseH_sf"/>
</dbReference>
<keyword evidence="12" id="KW-0963">Cytoplasm</keyword>
<dbReference type="Gene3D" id="3.30.420.10">
    <property type="entry name" value="Ribonuclease H-like superfamily/Ribonuclease H"/>
    <property type="match status" value="1"/>
</dbReference>
<proteinExistence type="inferred from homology"/>
<dbReference type="Pfam" id="PF01693">
    <property type="entry name" value="Cauli_VI"/>
    <property type="match status" value="1"/>
</dbReference>
<dbReference type="InterPro" id="IPR037056">
    <property type="entry name" value="RNase_H1_N_sf"/>
</dbReference>
<comment type="similarity">
    <text evidence="4 12">Belongs to the RNase H family.</text>
</comment>
<dbReference type="PANTHER" id="PTHR10642">
    <property type="entry name" value="RIBONUCLEASE H1"/>
    <property type="match status" value="1"/>
</dbReference>
<keyword evidence="9 12" id="KW-0255">Endonuclease</keyword>
<dbReference type="Pfam" id="PF00075">
    <property type="entry name" value="RNase_H"/>
    <property type="match status" value="1"/>
</dbReference>
<reference evidence="15 18" key="2">
    <citation type="submission" date="2019-12" db="EMBL/GenBank/DDBJ databases">
        <title>Draft genome sequence of Labilibaculum sp. strain 44 isolated from deep waters of Black Sea.</title>
        <authorList>
            <person name="Yadav S."/>
            <person name="Villanueva L."/>
        </authorList>
    </citation>
    <scope>NUCLEOTIDE SEQUENCE [LARGE SCALE GENOMIC DNA]</scope>
    <source>
        <strain evidence="15 18">44</strain>
    </source>
</reference>
<dbReference type="InterPro" id="IPR011320">
    <property type="entry name" value="RNase_H1_N"/>
</dbReference>
<dbReference type="AlphaFoldDB" id="A0A7M4D9V2"/>
<evidence type="ECO:0000256" key="13">
    <source>
        <dbReference type="PIRSR" id="PIRSR037839-1"/>
    </source>
</evidence>
<dbReference type="GO" id="GO:0005737">
    <property type="term" value="C:cytoplasm"/>
    <property type="evidence" value="ECO:0007669"/>
    <property type="project" value="UniProtKB-SubCell"/>
</dbReference>
<evidence type="ECO:0000256" key="9">
    <source>
        <dbReference type="ARBA" id="ARBA00022759"/>
    </source>
</evidence>
<dbReference type="PANTHER" id="PTHR10642:SF26">
    <property type="entry name" value="RIBONUCLEASE H1"/>
    <property type="match status" value="1"/>
</dbReference>
<evidence type="ECO:0000256" key="11">
    <source>
        <dbReference type="ARBA" id="ARBA00022842"/>
    </source>
</evidence>
<evidence type="ECO:0000259" key="14">
    <source>
        <dbReference type="PROSITE" id="PS50879"/>
    </source>
</evidence>
<dbReference type="EMBL" id="WOTW01000048">
    <property type="protein sequence ID" value="MUP39431.1"/>
    <property type="molecule type" value="Genomic_DNA"/>
</dbReference>
<gene>
    <name evidence="16" type="ORF">DWB62_016545</name>
    <name evidence="15" type="ORF">GNY23_16545</name>
</gene>
<dbReference type="SUPFAM" id="SSF55658">
    <property type="entry name" value="L9 N-domain-like"/>
    <property type="match status" value="1"/>
</dbReference>
<evidence type="ECO:0000256" key="7">
    <source>
        <dbReference type="ARBA" id="ARBA00022722"/>
    </source>
</evidence>
<dbReference type="GO" id="GO:0004523">
    <property type="term" value="F:RNA-DNA hybrid ribonuclease activity"/>
    <property type="evidence" value="ECO:0007669"/>
    <property type="project" value="UniProtKB-UniRule"/>
</dbReference>
<sequence>MAKKKFYVVWKGRETGVFDNWEECTNQIHSFKDAKYKSFKTKEEAQVAFKGKYEDYKGKDVCKVELSTEELEKIGQPNLDSISVDAACSGNPGLMEYQGVETKTKKLIFKQGVFEDSTNNIGEFLALVHALAHMKKVNDKRPIYSDSSIAIAWVRDRVVRTKNPQTAKNTKSSEMIQRALVWLDENEIPNEILKWETKAWGEIPADFGRK</sequence>
<dbReference type="InterPro" id="IPR002156">
    <property type="entry name" value="RNaseH_domain"/>
</dbReference>
<dbReference type="GO" id="GO:0043137">
    <property type="term" value="P:DNA replication, removal of RNA primer"/>
    <property type="evidence" value="ECO:0007669"/>
    <property type="project" value="TreeGrafter"/>
</dbReference>
<evidence type="ECO:0000313" key="16">
    <source>
        <dbReference type="EMBL" id="MVB08636.1"/>
    </source>
</evidence>
<dbReference type="EMBL" id="QTZN02000048">
    <property type="protein sequence ID" value="MVB08636.1"/>
    <property type="molecule type" value="Genomic_DNA"/>
</dbReference>
<name>A0A7M4D9V2_9BACT</name>
<evidence type="ECO:0000256" key="6">
    <source>
        <dbReference type="ARBA" id="ARBA00017721"/>
    </source>
</evidence>
<evidence type="ECO:0000256" key="2">
    <source>
        <dbReference type="ARBA" id="ARBA00001946"/>
    </source>
</evidence>
<comment type="cofactor">
    <cofactor evidence="2">
        <name>Mg(2+)</name>
        <dbReference type="ChEBI" id="CHEBI:18420"/>
    </cofactor>
</comment>
<dbReference type="InterPro" id="IPR050092">
    <property type="entry name" value="RNase_H"/>
</dbReference>
<dbReference type="InterPro" id="IPR012337">
    <property type="entry name" value="RNaseH-like_sf"/>
</dbReference>
<reference evidence="16 17" key="1">
    <citation type="submission" date="2019-11" db="EMBL/GenBank/DDBJ databases">
        <title>Draft genome sequence of Labilibaculum sp. strain SYP isolated from Black Sea.</title>
        <authorList>
            <person name="Yadav S."/>
            <person name="Villanueva L."/>
        </authorList>
    </citation>
    <scope>NUCLEOTIDE SEQUENCE [LARGE SCALE GENOMIC DNA]</scope>
    <source>
        <strain evidence="16 17">44</strain>
    </source>
</reference>
<evidence type="ECO:0000313" key="15">
    <source>
        <dbReference type="EMBL" id="MUP39431.1"/>
    </source>
</evidence>
<dbReference type="Gene3D" id="3.40.970.10">
    <property type="entry name" value="Ribonuclease H1, N-terminal domain"/>
    <property type="match status" value="1"/>
</dbReference>
<evidence type="ECO:0000313" key="18">
    <source>
        <dbReference type="Proteomes" id="UP000462449"/>
    </source>
</evidence>
<comment type="cofactor">
    <cofactor evidence="13">
        <name>Mn(2+)</name>
        <dbReference type="ChEBI" id="CHEBI:29035"/>
    </cofactor>
    <cofactor evidence="13">
        <name>Mg(2+)</name>
        <dbReference type="ChEBI" id="CHEBI:18420"/>
    </cofactor>
    <text evidence="13">Binds 2 metal ions per subunit. Manganese or magnesium.</text>
</comment>
<evidence type="ECO:0000256" key="5">
    <source>
        <dbReference type="ARBA" id="ARBA00012180"/>
    </source>
</evidence>
<organism evidence="15 18">
    <name type="scientific">Labilibaculum euxinus</name>
    <dbReference type="NCBI Taxonomy" id="2686357"/>
    <lineage>
        <taxon>Bacteria</taxon>
        <taxon>Pseudomonadati</taxon>
        <taxon>Bacteroidota</taxon>
        <taxon>Bacteroidia</taxon>
        <taxon>Marinilabiliales</taxon>
        <taxon>Marinifilaceae</taxon>
        <taxon>Labilibaculum</taxon>
    </lineage>
</organism>
<keyword evidence="13" id="KW-0464">Manganese</keyword>
<comment type="function">
    <text evidence="3 12">Endonuclease that specifically degrades the RNA of RNA-DNA hybrids.</text>
</comment>
<evidence type="ECO:0000256" key="10">
    <source>
        <dbReference type="ARBA" id="ARBA00022801"/>
    </source>
</evidence>
<feature type="domain" description="RNase H type-1" evidence="14">
    <location>
        <begin position="76"/>
        <end position="210"/>
    </location>
</feature>
<dbReference type="GO" id="GO:0003676">
    <property type="term" value="F:nucleic acid binding"/>
    <property type="evidence" value="ECO:0007669"/>
    <property type="project" value="UniProtKB-UniRule"/>
</dbReference>
<evidence type="ECO:0000256" key="4">
    <source>
        <dbReference type="ARBA" id="ARBA00005300"/>
    </source>
</evidence>
<dbReference type="PROSITE" id="PS50879">
    <property type="entry name" value="RNASE_H_1"/>
    <property type="match status" value="1"/>
</dbReference>
<comment type="catalytic activity">
    <reaction evidence="1 12">
        <text>Endonucleolytic cleavage to 5'-phosphomonoester.</text>
        <dbReference type="EC" id="3.1.26.4"/>
    </reaction>
</comment>
<dbReference type="SUPFAM" id="SSF53098">
    <property type="entry name" value="Ribonuclease H-like"/>
    <property type="match status" value="1"/>
</dbReference>
<feature type="binding site" evidence="13">
    <location>
        <position position="206"/>
    </location>
    <ligand>
        <name>Mg(2+)</name>
        <dbReference type="ChEBI" id="CHEBI:18420"/>
        <label>1</label>
    </ligand>
</feature>
<comment type="subcellular location">
    <subcellularLocation>
        <location evidence="12">Cytoplasm</location>
    </subcellularLocation>
</comment>